<dbReference type="FunFam" id="1.10.10.10:FF:000135">
    <property type="entry name" value="forkhead box protein G1"/>
    <property type="match status" value="1"/>
</dbReference>
<dbReference type="PANTHER" id="PTHR46078:SF2">
    <property type="entry name" value="FORK-HEAD DOMAIN-CONTAINING PROTEIN"/>
    <property type="match status" value="1"/>
</dbReference>
<evidence type="ECO:0000313" key="8">
    <source>
        <dbReference type="EMBL" id="CDS04989.1"/>
    </source>
</evidence>
<dbReference type="InterPro" id="IPR036388">
    <property type="entry name" value="WH-like_DNA-bd_sf"/>
</dbReference>
<dbReference type="PROSITE" id="PS00657">
    <property type="entry name" value="FORK_HEAD_1"/>
    <property type="match status" value="1"/>
</dbReference>
<feature type="region of interest" description="Disordered" evidence="6">
    <location>
        <begin position="441"/>
        <end position="474"/>
    </location>
</feature>
<evidence type="ECO:0000259" key="7">
    <source>
        <dbReference type="PROSITE" id="PS50039"/>
    </source>
</evidence>
<dbReference type="PANTHER" id="PTHR46078">
    <property type="entry name" value="FORKHEAD BOX PROTEIN J2 FAMILY MEMBER"/>
    <property type="match status" value="1"/>
</dbReference>
<organism evidence="8">
    <name type="scientific">Lichtheimia ramosa</name>
    <dbReference type="NCBI Taxonomy" id="688394"/>
    <lineage>
        <taxon>Eukaryota</taxon>
        <taxon>Fungi</taxon>
        <taxon>Fungi incertae sedis</taxon>
        <taxon>Mucoromycota</taxon>
        <taxon>Mucoromycotina</taxon>
        <taxon>Mucoromycetes</taxon>
        <taxon>Mucorales</taxon>
        <taxon>Lichtheimiaceae</taxon>
        <taxon>Lichtheimia</taxon>
    </lineage>
</organism>
<feature type="region of interest" description="Disordered" evidence="6">
    <location>
        <begin position="283"/>
        <end position="327"/>
    </location>
</feature>
<evidence type="ECO:0000256" key="2">
    <source>
        <dbReference type="ARBA" id="ARBA00023125"/>
    </source>
</evidence>
<dbReference type="CDD" id="cd00059">
    <property type="entry name" value="FH_FOX"/>
    <property type="match status" value="1"/>
</dbReference>
<feature type="compositionally biased region" description="Polar residues" evidence="6">
    <location>
        <begin position="410"/>
        <end position="419"/>
    </location>
</feature>
<accession>A0A077WCZ3</accession>
<dbReference type="SMART" id="SM00339">
    <property type="entry name" value="FH"/>
    <property type="match status" value="1"/>
</dbReference>
<sequence length="608" mass="65628">MHGPMYSQPSAPAPHPFGTHQADPAAAAAAATAHHNNVSTPTTNSTNQGFYTQLPPITTAAVNPMSAAAAHFAATDLPEPNSGSLSMLDHNNTTHHDDMDSRRSISTTSSYSAASMGGHSWMYPPHQQLPAVPKDSISPSTSSTHDLPYHGQPTPTPSCEKVSASSSSTATHPKRHRTPSTKDIHVEKNTEGKPPYSYATLIKYAIENSPQKKLTLSEIYQWVIEHYPYYSTAGTGWKNSIRHNLSLNKSFVRVARPINEPGKGSYWVVDYNAVEAEHRSRYSMSMRGGRNSRSGSDPAPSPYRPESWSSSLNPGATTAVTSGRRYRDGRSLSADANALSMLPQQSHTTNAAAVAAAASSTYGYYPYYNRPHFGHYHPSPAPQQPPTPHHHHHHHHHHPQMHPLQRPVDSFSTRSTTSGGPCAQPGVSSMDVYMEDVALTHPPHCHHHHRPSSSSLQHQHITMPPSTVSESMYGSNGNSDMYAYAYGHASSQHPSLSSSSTSRVPSPTQNNSSTPGIVSDQGIHAYNATSTQTSAESGDTTSSLAPPVGVDNNNDASLPSSPSTTKSLSSTSPSWQQQQHLDKAPKHLDTVAFDTANQVQPSSLDWSL</sequence>
<feature type="region of interest" description="Disordered" evidence="6">
    <location>
        <begin position="490"/>
        <end position="583"/>
    </location>
</feature>
<evidence type="ECO:0000256" key="5">
    <source>
        <dbReference type="PROSITE-ProRule" id="PRU00089"/>
    </source>
</evidence>
<proteinExistence type="predicted"/>
<dbReference type="SUPFAM" id="SSF46785">
    <property type="entry name" value="Winged helix' DNA-binding domain"/>
    <property type="match status" value="1"/>
</dbReference>
<dbReference type="Pfam" id="PF00250">
    <property type="entry name" value="Forkhead"/>
    <property type="match status" value="1"/>
</dbReference>
<feature type="compositionally biased region" description="Polar residues" evidence="6">
    <location>
        <begin position="307"/>
        <end position="321"/>
    </location>
</feature>
<feature type="compositionally biased region" description="Low complexity" evidence="6">
    <location>
        <begin position="22"/>
        <end position="47"/>
    </location>
</feature>
<evidence type="ECO:0000256" key="4">
    <source>
        <dbReference type="ARBA" id="ARBA00023242"/>
    </source>
</evidence>
<feature type="compositionally biased region" description="Low complexity" evidence="6">
    <location>
        <begin position="283"/>
        <end position="296"/>
    </location>
</feature>
<dbReference type="InterPro" id="IPR030456">
    <property type="entry name" value="TF_fork_head_CS_2"/>
</dbReference>
<comment type="subcellular location">
    <subcellularLocation>
        <location evidence="5">Nucleus</location>
    </subcellularLocation>
</comment>
<dbReference type="OrthoDB" id="5954824at2759"/>
<dbReference type="InterPro" id="IPR018122">
    <property type="entry name" value="TF_fork_head_CS_1"/>
</dbReference>
<dbReference type="AlphaFoldDB" id="A0A077WCZ3"/>
<gene>
    <name evidence="8" type="ORF">LRAMOSA07519</name>
</gene>
<dbReference type="InterPro" id="IPR036390">
    <property type="entry name" value="WH_DNA-bd_sf"/>
</dbReference>
<evidence type="ECO:0000256" key="3">
    <source>
        <dbReference type="ARBA" id="ARBA00023163"/>
    </source>
</evidence>
<feature type="compositionally biased region" description="Polar residues" evidence="6">
    <location>
        <begin position="527"/>
        <end position="544"/>
    </location>
</feature>
<feature type="compositionally biased region" description="Polar residues" evidence="6">
    <location>
        <begin position="464"/>
        <end position="474"/>
    </location>
</feature>
<dbReference type="Gene3D" id="1.10.10.10">
    <property type="entry name" value="Winged helix-like DNA-binding domain superfamily/Winged helix DNA-binding domain"/>
    <property type="match status" value="1"/>
</dbReference>
<dbReference type="PROSITE" id="PS00658">
    <property type="entry name" value="FORK_HEAD_2"/>
    <property type="match status" value="1"/>
</dbReference>
<dbReference type="GO" id="GO:0000981">
    <property type="term" value="F:DNA-binding transcription factor activity, RNA polymerase II-specific"/>
    <property type="evidence" value="ECO:0007669"/>
    <property type="project" value="TreeGrafter"/>
</dbReference>
<feature type="compositionally biased region" description="Low complexity" evidence="6">
    <location>
        <begin position="557"/>
        <end position="574"/>
    </location>
</feature>
<feature type="compositionally biased region" description="Basic residues" evidence="6">
    <location>
        <begin position="388"/>
        <end position="400"/>
    </location>
</feature>
<protein>
    <recommendedName>
        <fullName evidence="7">Fork-head domain-containing protein</fullName>
    </recommendedName>
</protein>
<keyword evidence="4 5" id="KW-0539">Nucleus</keyword>
<keyword evidence="2 5" id="KW-0238">DNA-binding</keyword>
<feature type="compositionally biased region" description="Basic and acidic residues" evidence="6">
    <location>
        <begin position="92"/>
        <end position="103"/>
    </location>
</feature>
<dbReference type="PROSITE" id="PS50039">
    <property type="entry name" value="FORK_HEAD_3"/>
    <property type="match status" value="1"/>
</dbReference>
<feature type="region of interest" description="Disordered" evidence="6">
    <location>
        <begin position="81"/>
        <end position="181"/>
    </location>
</feature>
<feature type="region of interest" description="Disordered" evidence="6">
    <location>
        <begin position="375"/>
        <end position="428"/>
    </location>
</feature>
<feature type="DNA-binding region" description="Fork-head" evidence="5">
    <location>
        <begin position="193"/>
        <end position="270"/>
    </location>
</feature>
<feature type="compositionally biased region" description="Low complexity" evidence="6">
    <location>
        <begin position="490"/>
        <end position="507"/>
    </location>
</feature>
<evidence type="ECO:0000256" key="6">
    <source>
        <dbReference type="SAM" id="MobiDB-lite"/>
    </source>
</evidence>
<dbReference type="EMBL" id="LK023315">
    <property type="protein sequence ID" value="CDS04989.1"/>
    <property type="molecule type" value="Genomic_DNA"/>
</dbReference>
<feature type="region of interest" description="Disordered" evidence="6">
    <location>
        <begin position="1"/>
        <end position="51"/>
    </location>
</feature>
<name>A0A077WCZ3_9FUNG</name>
<evidence type="ECO:0000256" key="1">
    <source>
        <dbReference type="ARBA" id="ARBA00023015"/>
    </source>
</evidence>
<keyword evidence="1" id="KW-0805">Transcription regulation</keyword>
<dbReference type="GO" id="GO:0000978">
    <property type="term" value="F:RNA polymerase II cis-regulatory region sequence-specific DNA binding"/>
    <property type="evidence" value="ECO:0007669"/>
    <property type="project" value="TreeGrafter"/>
</dbReference>
<feature type="domain" description="Fork-head" evidence="7">
    <location>
        <begin position="193"/>
        <end position="270"/>
    </location>
</feature>
<dbReference type="GO" id="GO:0005634">
    <property type="term" value="C:nucleus"/>
    <property type="evidence" value="ECO:0007669"/>
    <property type="project" value="UniProtKB-SubCell"/>
</dbReference>
<dbReference type="InterPro" id="IPR001766">
    <property type="entry name" value="Fork_head_dom"/>
</dbReference>
<reference evidence="8" key="1">
    <citation type="journal article" date="2014" name="Genome Announc.">
        <title>De novo whole-genome sequence and genome annotation of Lichtheimia ramosa.</title>
        <authorList>
            <person name="Linde J."/>
            <person name="Schwartze V."/>
            <person name="Binder U."/>
            <person name="Lass-Florl C."/>
            <person name="Voigt K."/>
            <person name="Horn F."/>
        </authorList>
    </citation>
    <scope>NUCLEOTIDE SEQUENCE</scope>
    <source>
        <strain evidence="8">JMRC FSU:6197</strain>
    </source>
</reference>
<dbReference type="InterPro" id="IPR045912">
    <property type="entry name" value="FOXJ2/3-like"/>
</dbReference>
<keyword evidence="3" id="KW-0804">Transcription</keyword>
<dbReference type="PRINTS" id="PR00053">
    <property type="entry name" value="FORKHEAD"/>
</dbReference>
<feature type="compositionally biased region" description="Low complexity" evidence="6">
    <location>
        <begin position="104"/>
        <end position="115"/>
    </location>
</feature>